<comment type="caution">
    <text evidence="2">The sequence shown here is derived from an EMBL/GenBank/DDBJ whole genome shotgun (WGS) entry which is preliminary data.</text>
</comment>
<reference evidence="2 3" key="1">
    <citation type="submission" date="2024-03" db="EMBL/GenBank/DDBJ databases">
        <title>Human intestinal bacterial collection.</title>
        <authorList>
            <person name="Pauvert C."/>
            <person name="Hitch T.C.A."/>
            <person name="Clavel T."/>
        </authorList>
    </citation>
    <scope>NUCLEOTIDE SEQUENCE [LARGE SCALE GENOMIC DNA]</scope>
    <source>
        <strain evidence="2 3">CLA-AA-H95</strain>
    </source>
</reference>
<dbReference type="Proteomes" id="UP001446032">
    <property type="component" value="Unassembled WGS sequence"/>
</dbReference>
<organism evidence="2 3">
    <name type="scientific">Blautia intestinihominis</name>
    <dbReference type="NCBI Taxonomy" id="3133152"/>
    <lineage>
        <taxon>Bacteria</taxon>
        <taxon>Bacillati</taxon>
        <taxon>Bacillota</taxon>
        <taxon>Clostridia</taxon>
        <taxon>Lachnospirales</taxon>
        <taxon>Lachnospiraceae</taxon>
        <taxon>Blautia</taxon>
    </lineage>
</organism>
<dbReference type="EMBL" id="JBBMEI010000116">
    <property type="protein sequence ID" value="MEQ2360246.1"/>
    <property type="molecule type" value="Genomic_DNA"/>
</dbReference>
<feature type="region of interest" description="Disordered" evidence="1">
    <location>
        <begin position="74"/>
        <end position="109"/>
    </location>
</feature>
<gene>
    <name evidence="2" type="ORF">WMO75_18340</name>
</gene>
<feature type="non-terminal residue" evidence="2">
    <location>
        <position position="109"/>
    </location>
</feature>
<evidence type="ECO:0000313" key="2">
    <source>
        <dbReference type="EMBL" id="MEQ2360246.1"/>
    </source>
</evidence>
<name>A0ABV1AQB5_9FIRM</name>
<keyword evidence="3" id="KW-1185">Reference proteome</keyword>
<proteinExistence type="predicted"/>
<evidence type="ECO:0000256" key="1">
    <source>
        <dbReference type="SAM" id="MobiDB-lite"/>
    </source>
</evidence>
<sequence>MGKKDEYRFNLRFDETDEMHRLVVKYLNSCGHNKAKYIVRAFLAYWKMSGKSLLSYVFPEIDAEQLLPEAKPENDKKTAVVAKASDAGNDNGTYIQKDHSEQQLLEKSL</sequence>
<evidence type="ECO:0000313" key="3">
    <source>
        <dbReference type="Proteomes" id="UP001446032"/>
    </source>
</evidence>
<protein>
    <submittedName>
        <fullName evidence="2">Uncharacterized protein</fullName>
    </submittedName>
</protein>
<accession>A0ABV1AQB5</accession>